<organism evidence="2 3">
    <name type="scientific">Cordyceps militaris</name>
    <name type="common">Caterpillar fungus</name>
    <name type="synonym">Clavaria militaris</name>
    <dbReference type="NCBI Taxonomy" id="73501"/>
    <lineage>
        <taxon>Eukaryota</taxon>
        <taxon>Fungi</taxon>
        <taxon>Dikarya</taxon>
        <taxon>Ascomycota</taxon>
        <taxon>Pezizomycotina</taxon>
        <taxon>Sordariomycetes</taxon>
        <taxon>Hypocreomycetidae</taxon>
        <taxon>Hypocreales</taxon>
        <taxon>Cordycipitaceae</taxon>
        <taxon>Cordyceps</taxon>
    </lineage>
</organism>
<gene>
    <name evidence="2" type="ORF">A9K55_005789</name>
</gene>
<proteinExistence type="predicted"/>
<dbReference type="VEuPathDB" id="FungiDB:CCM_03182"/>
<evidence type="ECO:0000313" key="3">
    <source>
        <dbReference type="Proteomes" id="UP000323067"/>
    </source>
</evidence>
<feature type="compositionally biased region" description="Acidic residues" evidence="1">
    <location>
        <begin position="601"/>
        <end position="612"/>
    </location>
</feature>
<dbReference type="VEuPathDB" id="FungiDB:A9K55_005789"/>
<feature type="region of interest" description="Disordered" evidence="1">
    <location>
        <begin position="177"/>
        <end position="199"/>
    </location>
</feature>
<dbReference type="AlphaFoldDB" id="A0A2H4S9P4"/>
<feature type="compositionally biased region" description="Gly residues" evidence="1">
    <location>
        <begin position="178"/>
        <end position="187"/>
    </location>
</feature>
<feature type="region of interest" description="Disordered" evidence="1">
    <location>
        <begin position="65"/>
        <end position="86"/>
    </location>
</feature>
<feature type="region of interest" description="Disordered" evidence="1">
    <location>
        <begin position="589"/>
        <end position="612"/>
    </location>
</feature>
<feature type="region of interest" description="Disordered" evidence="1">
    <location>
        <begin position="1"/>
        <end position="36"/>
    </location>
</feature>
<evidence type="ECO:0000313" key="2">
    <source>
        <dbReference type="EMBL" id="ATY59829.1"/>
    </source>
</evidence>
<dbReference type="Proteomes" id="UP000323067">
    <property type="component" value="Chromosome vi"/>
</dbReference>
<dbReference type="EMBL" id="CP023323">
    <property type="protein sequence ID" value="ATY59829.1"/>
    <property type="molecule type" value="Genomic_DNA"/>
</dbReference>
<dbReference type="OrthoDB" id="4966at2759"/>
<feature type="compositionally biased region" description="Polar residues" evidence="1">
    <location>
        <begin position="20"/>
        <end position="30"/>
    </location>
</feature>
<evidence type="ECO:0000256" key="1">
    <source>
        <dbReference type="SAM" id="MobiDB-lite"/>
    </source>
</evidence>
<accession>A0A2H4S9P4</accession>
<sequence>MNPSTPKRSISHAWDVEAMSTETLSQSPETASPVRHAKQNAAGAKVKRFKFTGLEVQRYFHGQDPYLTRPSGAASGTREPGQPQSNNILTLLCHNSELAVEIGKHLSPSDIATLYSTSRAFHDAVNKYMFASVSAWVAHKAPEAGKIFDFRLYKRHLVADPAGRTWGYQYETAEDAARGGGGGGGGADAPPSRGGAGQTVDAATADEVRAIPGIKYLQLVVGRDRYCREIRAMLARHGHRTPASMHATLLKLWLCLEIPTGAQRAALLRNRAVWADGDLYNAQLLFVKLGMHFNDPVYGPNTYELLHLMLGQRGLYPLWQLLARKRFTRLREVLALKVRYDFPAAPSPSDPRVRGAYHWSVEYFGSGMQGVPYGEVGRGHLEGWGAGGVRHLPRPDELVPVEAVARGLELDAHLVGMMMWGHVDWATGENLVPTEEEMHVEDEAALLGAADTSGHWRPRHARKKRFAELPPAERRRILDEDEDERLRAMAWCGETDDYSSASDDEDDDGEGAACSLEDEMTRGYILPPRVPAGADDSVEVPAVDDQAGWVEFVNDVLMSGLPADISGEAALQAEAWQSYQDTELESEWDWEAWLQQHQTEEGDETSEDEENP</sequence>
<protein>
    <submittedName>
        <fullName evidence="2">Uncharacterized protein</fullName>
    </submittedName>
</protein>
<name>A0A2H4S9P4_CORMI</name>
<reference evidence="2 3" key="1">
    <citation type="journal article" date="2017" name="BMC Genomics">
        <title>Chromosome level assembly and secondary metabolite potential of the parasitic fungus Cordyceps militaris.</title>
        <authorList>
            <person name="Kramer G.J."/>
            <person name="Nodwell J.R."/>
        </authorList>
    </citation>
    <scope>NUCLEOTIDE SEQUENCE [LARGE SCALE GENOMIC DNA]</scope>
    <source>
        <strain evidence="2 3">ATCC 34164</strain>
    </source>
</reference>